<dbReference type="Proteomes" id="UP001314170">
    <property type="component" value="Unassembled WGS sequence"/>
</dbReference>
<feature type="compositionally biased region" description="Basic residues" evidence="3">
    <location>
        <begin position="32"/>
        <end position="42"/>
    </location>
</feature>
<comment type="subcellular location">
    <subcellularLocation>
        <location evidence="1">Membrane</location>
    </subcellularLocation>
</comment>
<organism evidence="5 6">
    <name type="scientific">Dovyalis caffra</name>
    <dbReference type="NCBI Taxonomy" id="77055"/>
    <lineage>
        <taxon>Eukaryota</taxon>
        <taxon>Viridiplantae</taxon>
        <taxon>Streptophyta</taxon>
        <taxon>Embryophyta</taxon>
        <taxon>Tracheophyta</taxon>
        <taxon>Spermatophyta</taxon>
        <taxon>Magnoliopsida</taxon>
        <taxon>eudicotyledons</taxon>
        <taxon>Gunneridae</taxon>
        <taxon>Pentapetalae</taxon>
        <taxon>rosids</taxon>
        <taxon>fabids</taxon>
        <taxon>Malpighiales</taxon>
        <taxon>Salicaceae</taxon>
        <taxon>Flacourtieae</taxon>
        <taxon>Dovyalis</taxon>
    </lineage>
</organism>
<reference evidence="5 6" key="1">
    <citation type="submission" date="2024-01" db="EMBL/GenBank/DDBJ databases">
        <authorList>
            <person name="Waweru B."/>
        </authorList>
    </citation>
    <scope>NUCLEOTIDE SEQUENCE [LARGE SCALE GENOMIC DNA]</scope>
</reference>
<evidence type="ECO:0000313" key="6">
    <source>
        <dbReference type="Proteomes" id="UP001314170"/>
    </source>
</evidence>
<evidence type="ECO:0000256" key="4">
    <source>
        <dbReference type="SAM" id="Phobius"/>
    </source>
</evidence>
<feature type="transmembrane region" description="Helical" evidence="4">
    <location>
        <begin position="93"/>
        <end position="117"/>
    </location>
</feature>
<sequence>MEERVRNESGDNSEEPPLHPRPPPSDYDLKPRRFPSRKKSIKHPSPQAIESETYIIQIPKDQIFSVPPPENAIIAERYRLPQEKDQRSCCKRWLCILVTLILLALIIGIIILTWHILFTSRVPLFTVVNVIVKNPPSAHKKTNPGYQITLETKNPNPRVSVSYGSKGDATLLYENHKIGTGKFPKLDQVSGSLKNIELNLTGTKGALPDDVETSIEDIKGKKHVSLSIKMDVPIKMKVLGGIKLRSKEINVVCTFKVSSLGGGKDVLSQKCQSKFN</sequence>
<keyword evidence="2 4" id="KW-0472">Membrane</keyword>
<dbReference type="AlphaFoldDB" id="A0AAV1RFL0"/>
<evidence type="ECO:0000313" key="5">
    <source>
        <dbReference type="EMBL" id="CAK7334601.1"/>
    </source>
</evidence>
<proteinExistence type="predicted"/>
<evidence type="ECO:0008006" key="7">
    <source>
        <dbReference type="Google" id="ProtNLM"/>
    </source>
</evidence>
<keyword evidence="6" id="KW-1185">Reference proteome</keyword>
<keyword evidence="4" id="KW-1133">Transmembrane helix</keyword>
<evidence type="ECO:0000256" key="3">
    <source>
        <dbReference type="SAM" id="MobiDB-lite"/>
    </source>
</evidence>
<dbReference type="InterPro" id="IPR044839">
    <property type="entry name" value="NDR1-like"/>
</dbReference>
<protein>
    <recommendedName>
        <fullName evidence="7">Late embryogenesis abundant protein LEA-2 subgroup domain-containing protein</fullName>
    </recommendedName>
</protein>
<feature type="region of interest" description="Disordered" evidence="3">
    <location>
        <begin position="1"/>
        <end position="47"/>
    </location>
</feature>
<dbReference type="EMBL" id="CAWUPB010000950">
    <property type="protein sequence ID" value="CAK7334601.1"/>
    <property type="molecule type" value="Genomic_DNA"/>
</dbReference>
<evidence type="ECO:0000256" key="2">
    <source>
        <dbReference type="ARBA" id="ARBA00023136"/>
    </source>
</evidence>
<accession>A0AAV1RFL0</accession>
<dbReference type="GO" id="GO:0098542">
    <property type="term" value="P:defense response to other organism"/>
    <property type="evidence" value="ECO:0007669"/>
    <property type="project" value="InterPro"/>
</dbReference>
<gene>
    <name evidence="5" type="ORF">DCAF_LOCUS10003</name>
</gene>
<name>A0AAV1RFL0_9ROSI</name>
<dbReference type="GO" id="GO:0005886">
    <property type="term" value="C:plasma membrane"/>
    <property type="evidence" value="ECO:0007669"/>
    <property type="project" value="TreeGrafter"/>
</dbReference>
<comment type="caution">
    <text evidence="5">The sequence shown here is derived from an EMBL/GenBank/DDBJ whole genome shotgun (WGS) entry which is preliminary data.</text>
</comment>
<evidence type="ECO:0000256" key="1">
    <source>
        <dbReference type="ARBA" id="ARBA00004370"/>
    </source>
</evidence>
<dbReference type="PANTHER" id="PTHR31234:SF2">
    <property type="entry name" value="OS05G0199100 PROTEIN"/>
    <property type="match status" value="1"/>
</dbReference>
<keyword evidence="4" id="KW-0812">Transmembrane</keyword>
<dbReference type="PANTHER" id="PTHR31234">
    <property type="entry name" value="LATE EMBRYOGENESIS ABUNDANT (LEA) HYDROXYPROLINE-RICH GLYCOPROTEIN FAMILY"/>
    <property type="match status" value="1"/>
</dbReference>